<accession>A0A8T3VJ43</accession>
<proteinExistence type="predicted"/>
<feature type="compositionally biased region" description="Basic and acidic residues" evidence="1">
    <location>
        <begin position="35"/>
        <end position="64"/>
    </location>
</feature>
<reference evidence="2" key="1">
    <citation type="submission" date="2019-04" db="EMBL/GenBank/DDBJ databases">
        <title>Evolution of Biomass-Degrading Anaerobic Consortia Revealed by Metagenomics.</title>
        <authorList>
            <person name="Peng X."/>
        </authorList>
    </citation>
    <scope>NUCLEOTIDE SEQUENCE</scope>
    <source>
        <strain evidence="2">SIG14</strain>
    </source>
</reference>
<sequence length="79" mass="8905">MTKKVTRYVVQTKDGKWANKKANSKRASSVSDTQAEARSKAIEQAKKHGNTEVKVQGRDGKIRESNTYTRKKDPKKIKG</sequence>
<gene>
    <name evidence="2" type="ORF">E7Z75_00175</name>
</gene>
<dbReference type="Proteomes" id="UP000732619">
    <property type="component" value="Unassembled WGS sequence"/>
</dbReference>
<evidence type="ECO:0000256" key="1">
    <source>
        <dbReference type="SAM" id="MobiDB-lite"/>
    </source>
</evidence>
<protein>
    <submittedName>
        <fullName evidence="2">DUF2188 domain-containing protein</fullName>
    </submittedName>
</protein>
<feature type="region of interest" description="Disordered" evidence="1">
    <location>
        <begin position="17"/>
        <end position="79"/>
    </location>
</feature>
<feature type="compositionally biased region" description="Polar residues" evidence="1">
    <location>
        <begin position="25"/>
        <end position="34"/>
    </location>
</feature>
<dbReference type="InterPro" id="IPR018691">
    <property type="entry name" value="DUF2188"/>
</dbReference>
<name>A0A8T3VJ43_METOL</name>
<evidence type="ECO:0000313" key="3">
    <source>
        <dbReference type="Proteomes" id="UP000732619"/>
    </source>
</evidence>
<dbReference type="EMBL" id="SUTG01000001">
    <property type="protein sequence ID" value="MBE6511554.1"/>
    <property type="molecule type" value="Genomic_DNA"/>
</dbReference>
<dbReference type="AlphaFoldDB" id="A0A8T3VJ43"/>
<organism evidence="2 3">
    <name type="scientific">Methanobrevibacter olleyae</name>
    <dbReference type="NCBI Taxonomy" id="294671"/>
    <lineage>
        <taxon>Archaea</taxon>
        <taxon>Methanobacteriati</taxon>
        <taxon>Methanobacteriota</taxon>
        <taxon>Methanomada group</taxon>
        <taxon>Methanobacteria</taxon>
        <taxon>Methanobacteriales</taxon>
        <taxon>Methanobacteriaceae</taxon>
        <taxon>Methanobrevibacter</taxon>
    </lineage>
</organism>
<dbReference type="Pfam" id="PF09954">
    <property type="entry name" value="DUF2188"/>
    <property type="match status" value="1"/>
</dbReference>
<evidence type="ECO:0000313" key="2">
    <source>
        <dbReference type="EMBL" id="MBE6511554.1"/>
    </source>
</evidence>
<comment type="caution">
    <text evidence="2">The sequence shown here is derived from an EMBL/GenBank/DDBJ whole genome shotgun (WGS) entry which is preliminary data.</text>
</comment>